<dbReference type="OrthoDB" id="9802264at2"/>
<gene>
    <name evidence="10" type="ORF">C8J28_103220</name>
</gene>
<evidence type="ECO:0000256" key="4">
    <source>
        <dbReference type="ARBA" id="ARBA00022475"/>
    </source>
</evidence>
<reference evidence="10 11" key="1">
    <citation type="submission" date="2018-04" db="EMBL/GenBank/DDBJ databases">
        <title>Genomic Encyclopedia of Type Strains, Phase III (KMG-III): the genomes of soil and plant-associated and newly described type strains.</title>
        <authorList>
            <person name="Whitman W."/>
        </authorList>
    </citation>
    <scope>NUCLEOTIDE SEQUENCE [LARGE SCALE GENOMIC DNA]</scope>
    <source>
        <strain evidence="10 11">KA25</strain>
    </source>
</reference>
<keyword evidence="4" id="KW-1003">Cell membrane</keyword>
<dbReference type="InterPro" id="IPR050388">
    <property type="entry name" value="ABC_Ni/Peptide_Import"/>
</dbReference>
<dbReference type="GO" id="GO:0015833">
    <property type="term" value="P:peptide transport"/>
    <property type="evidence" value="ECO:0007669"/>
    <property type="project" value="InterPro"/>
</dbReference>
<dbReference type="AlphaFoldDB" id="A0A2T5KCF3"/>
<dbReference type="GO" id="GO:0016887">
    <property type="term" value="F:ATP hydrolysis activity"/>
    <property type="evidence" value="ECO:0007669"/>
    <property type="project" value="InterPro"/>
</dbReference>
<keyword evidence="5" id="KW-0547">Nucleotide-binding</keyword>
<feature type="domain" description="ABC transporter" evidence="9">
    <location>
        <begin position="6"/>
        <end position="256"/>
    </location>
</feature>
<dbReference type="Pfam" id="PF08352">
    <property type="entry name" value="oligo_HPY"/>
    <property type="match status" value="2"/>
</dbReference>
<dbReference type="InterPro" id="IPR003439">
    <property type="entry name" value="ABC_transporter-like_ATP-bd"/>
</dbReference>
<organism evidence="10 11">
    <name type="scientific">Cereibacter azotoformans</name>
    <dbReference type="NCBI Taxonomy" id="43057"/>
    <lineage>
        <taxon>Bacteria</taxon>
        <taxon>Pseudomonadati</taxon>
        <taxon>Pseudomonadota</taxon>
        <taxon>Alphaproteobacteria</taxon>
        <taxon>Rhodobacterales</taxon>
        <taxon>Paracoccaceae</taxon>
        <taxon>Cereibacter</taxon>
    </lineage>
</organism>
<evidence type="ECO:0000256" key="8">
    <source>
        <dbReference type="SAM" id="MobiDB-lite"/>
    </source>
</evidence>
<protein>
    <submittedName>
        <fullName evidence="10">Peptide/nickel transport system ATP-binding protein</fullName>
    </submittedName>
</protein>
<feature type="region of interest" description="Disordered" evidence="8">
    <location>
        <begin position="595"/>
        <end position="619"/>
    </location>
</feature>
<comment type="similarity">
    <text evidence="2">Belongs to the ABC transporter superfamily.</text>
</comment>
<dbReference type="PANTHER" id="PTHR43297">
    <property type="entry name" value="OLIGOPEPTIDE TRANSPORT ATP-BINDING PROTEIN APPD"/>
    <property type="match status" value="1"/>
</dbReference>
<dbReference type="InterPro" id="IPR013563">
    <property type="entry name" value="Oligopep_ABC_C"/>
</dbReference>
<keyword evidence="3" id="KW-0813">Transport</keyword>
<dbReference type="Proteomes" id="UP000244060">
    <property type="component" value="Unassembled WGS sequence"/>
</dbReference>
<keyword evidence="11" id="KW-1185">Reference proteome</keyword>
<keyword evidence="6 10" id="KW-0067">ATP-binding</keyword>
<evidence type="ECO:0000256" key="3">
    <source>
        <dbReference type="ARBA" id="ARBA00022448"/>
    </source>
</evidence>
<dbReference type="NCBIfam" id="NF008453">
    <property type="entry name" value="PRK11308.1"/>
    <property type="match status" value="2"/>
</dbReference>
<comment type="caution">
    <text evidence="10">The sequence shown here is derived from an EMBL/GenBank/DDBJ whole genome shotgun (WGS) entry which is preliminary data.</text>
</comment>
<dbReference type="CDD" id="cd03257">
    <property type="entry name" value="ABC_NikE_OppD_transporters"/>
    <property type="match status" value="2"/>
</dbReference>
<proteinExistence type="inferred from homology"/>
<evidence type="ECO:0000259" key="9">
    <source>
        <dbReference type="PROSITE" id="PS50893"/>
    </source>
</evidence>
<dbReference type="GO" id="GO:0055085">
    <property type="term" value="P:transmembrane transport"/>
    <property type="evidence" value="ECO:0007669"/>
    <property type="project" value="UniProtKB-ARBA"/>
</dbReference>
<evidence type="ECO:0000256" key="1">
    <source>
        <dbReference type="ARBA" id="ARBA00004417"/>
    </source>
</evidence>
<feature type="region of interest" description="Disordered" evidence="8">
    <location>
        <begin position="655"/>
        <end position="684"/>
    </location>
</feature>
<dbReference type="SUPFAM" id="SSF52540">
    <property type="entry name" value="P-loop containing nucleoside triphosphate hydrolases"/>
    <property type="match status" value="2"/>
</dbReference>
<dbReference type="Pfam" id="PF00005">
    <property type="entry name" value="ABC_tran"/>
    <property type="match status" value="2"/>
</dbReference>
<dbReference type="NCBIfam" id="TIGR01727">
    <property type="entry name" value="oligo_HPY"/>
    <property type="match status" value="2"/>
</dbReference>
<evidence type="ECO:0000256" key="5">
    <source>
        <dbReference type="ARBA" id="ARBA00022741"/>
    </source>
</evidence>
<dbReference type="PROSITE" id="PS00211">
    <property type="entry name" value="ABC_TRANSPORTER_1"/>
    <property type="match status" value="2"/>
</dbReference>
<dbReference type="RefSeq" id="WP_108220409.1">
    <property type="nucleotide sequence ID" value="NZ_CP090021.1"/>
</dbReference>
<name>A0A2T5KCF3_9RHOB</name>
<dbReference type="GO" id="GO:0005886">
    <property type="term" value="C:plasma membrane"/>
    <property type="evidence" value="ECO:0007669"/>
    <property type="project" value="UniProtKB-SubCell"/>
</dbReference>
<keyword evidence="7" id="KW-0472">Membrane</keyword>
<evidence type="ECO:0000256" key="6">
    <source>
        <dbReference type="ARBA" id="ARBA00022840"/>
    </source>
</evidence>
<feature type="domain" description="ABC transporter" evidence="9">
    <location>
        <begin position="344"/>
        <end position="589"/>
    </location>
</feature>
<dbReference type="PANTHER" id="PTHR43297:SF2">
    <property type="entry name" value="DIPEPTIDE TRANSPORT ATP-BINDING PROTEIN DPPD"/>
    <property type="match status" value="1"/>
</dbReference>
<dbReference type="Gene3D" id="3.40.50.300">
    <property type="entry name" value="P-loop containing nucleotide triphosphate hydrolases"/>
    <property type="match status" value="2"/>
</dbReference>
<evidence type="ECO:0000256" key="2">
    <source>
        <dbReference type="ARBA" id="ARBA00005417"/>
    </source>
</evidence>
<dbReference type="InterPro" id="IPR003593">
    <property type="entry name" value="AAA+_ATPase"/>
</dbReference>
<dbReference type="InterPro" id="IPR017871">
    <property type="entry name" value="ABC_transporter-like_CS"/>
</dbReference>
<dbReference type="FunFam" id="3.40.50.300:FF:000016">
    <property type="entry name" value="Oligopeptide ABC transporter ATP-binding component"/>
    <property type="match status" value="1"/>
</dbReference>
<dbReference type="SMART" id="SM00382">
    <property type="entry name" value="AAA"/>
    <property type="match status" value="2"/>
</dbReference>
<comment type="subcellular location">
    <subcellularLocation>
        <location evidence="1">Cell inner membrane</location>
        <topology evidence="1">Peripheral membrane protein</topology>
    </subcellularLocation>
</comment>
<dbReference type="PROSITE" id="PS50893">
    <property type="entry name" value="ABC_TRANSPORTER_2"/>
    <property type="match status" value="2"/>
</dbReference>
<evidence type="ECO:0000313" key="11">
    <source>
        <dbReference type="Proteomes" id="UP000244060"/>
    </source>
</evidence>
<evidence type="ECO:0000313" key="10">
    <source>
        <dbReference type="EMBL" id="PTR20093.1"/>
    </source>
</evidence>
<feature type="compositionally biased region" description="Basic and acidic residues" evidence="8">
    <location>
        <begin position="656"/>
        <end position="672"/>
    </location>
</feature>
<accession>A0A2T5KCF3</accession>
<dbReference type="EMBL" id="QAOT01000003">
    <property type="protein sequence ID" value="PTR20093.1"/>
    <property type="molecule type" value="Genomic_DNA"/>
</dbReference>
<evidence type="ECO:0000256" key="7">
    <source>
        <dbReference type="ARBA" id="ARBA00023136"/>
    </source>
</evidence>
<dbReference type="InterPro" id="IPR027417">
    <property type="entry name" value="P-loop_NTPase"/>
</dbReference>
<sequence length="684" mass="73084">MTEPVLRLEGLTVSFGTRRGRFPAVEDLSLAIAPGEVLGLVGESGSGKSTVALAVMGDLGPAGRIDRGSLRFGGRELAGLSERALRPIRGAGIAMVGQEPMAALNPSMRIGAQLAEVPRLHARVSRAEARAAAWRAAEEVRLPDPERILDSYPHQLSGGQLQRVAIAMALMARPRLLILDEPTTALDVTVEAGIVELLREIRQEHGTSMLFIGHNLALMAGICDRIAVLYSGRLVESAPAPRLFASPRHPYTRALLRALPRIEGARRPPVPLAGGQPLPHERPQGCAFAPRCGHAQGGRCDVAPVPLETAGPDETVRCLRWREIREQPIVAEPLPEARPGPAVLEVEGLTRRFRTARGTVHAVEDVSFSALEGETLAIVGESGCGKSTLARLIMGLDRPDAGRIRLTGVEVQDRPAGRRPAALTAAMQMVFQNPADTLNPSAPVGRQVMRALELFQGASSAASLRTRLSELFGLVRLPESLAARMPRQLSGGQRQRVGIARALAGDAAILVADEPVSALDASVQAAVIETLLELQRIRRATLLFISHDLALVRQIADRVMVMYLGRVLEIGPATQVFGPLAHPYTRALLAAAPRSDPTAALRPAPAGDPPSALDPPSGCPFHTRCPRRAEVPGRLCADRLPPLAEVAPGHAIRCHLSPEELRKQPPDEERRPAAPLTPSCRGAS</sequence>
<dbReference type="GO" id="GO:0005524">
    <property type="term" value="F:ATP binding"/>
    <property type="evidence" value="ECO:0007669"/>
    <property type="project" value="UniProtKB-KW"/>
</dbReference>